<dbReference type="InterPro" id="IPR051159">
    <property type="entry name" value="Hexapeptide_acetyltransf"/>
</dbReference>
<keyword evidence="3 4" id="KW-0012">Acyltransferase</keyword>
<evidence type="ECO:0000256" key="1">
    <source>
        <dbReference type="ARBA" id="ARBA00022679"/>
    </source>
</evidence>
<keyword evidence="1 4" id="KW-0808">Transferase</keyword>
<sequence>MVKNNSIMKKKLKNNTFLRGLYFFYNTYFSLDKKSFGHFGKNITINPPFFLSKKENIFLYDNIGIGPNCFISAHNEKLIIKSNCAIAEGLTIHTGNHANVVGKSVTDINEDNKPKGYDKQVIIEEDVWIGANVTILAGVIVGRGSIVAAGSVLIKDVPPYCIVGGVPAKVLKFRFESLEDIFEHESILYNKTQKLDNELLINNWNKYEK</sequence>
<dbReference type="AlphaFoldDB" id="A0A3P3W378"/>
<dbReference type="SUPFAM" id="SSF51161">
    <property type="entry name" value="Trimeric LpxA-like enzymes"/>
    <property type="match status" value="1"/>
</dbReference>
<proteinExistence type="predicted"/>
<dbReference type="Pfam" id="PF00132">
    <property type="entry name" value="Hexapep"/>
    <property type="match status" value="1"/>
</dbReference>
<dbReference type="PANTHER" id="PTHR23416">
    <property type="entry name" value="SIALIC ACID SYNTHASE-RELATED"/>
    <property type="match status" value="1"/>
</dbReference>
<name>A0A3P3W378_9FLAO</name>
<dbReference type="InterPro" id="IPR018357">
    <property type="entry name" value="Hexapep_transf_CS"/>
</dbReference>
<gene>
    <name evidence="4" type="ORF">EG240_11235</name>
</gene>
<accession>A0A3P3W378</accession>
<dbReference type="GO" id="GO:0016746">
    <property type="term" value="F:acyltransferase activity"/>
    <property type="evidence" value="ECO:0007669"/>
    <property type="project" value="UniProtKB-KW"/>
</dbReference>
<dbReference type="InterPro" id="IPR001451">
    <property type="entry name" value="Hexapep"/>
</dbReference>
<dbReference type="InterPro" id="IPR011004">
    <property type="entry name" value="Trimer_LpxA-like_sf"/>
</dbReference>
<organism evidence="4 5">
    <name type="scientific">Paenimyroides tangerinum</name>
    <dbReference type="NCBI Taxonomy" id="2488728"/>
    <lineage>
        <taxon>Bacteria</taxon>
        <taxon>Pseudomonadati</taxon>
        <taxon>Bacteroidota</taxon>
        <taxon>Flavobacteriia</taxon>
        <taxon>Flavobacteriales</taxon>
        <taxon>Flavobacteriaceae</taxon>
        <taxon>Paenimyroides</taxon>
    </lineage>
</organism>
<dbReference type="CDD" id="cd04647">
    <property type="entry name" value="LbH_MAT_like"/>
    <property type="match status" value="1"/>
</dbReference>
<dbReference type="PROSITE" id="PS00101">
    <property type="entry name" value="HEXAPEP_TRANSFERASES"/>
    <property type="match status" value="1"/>
</dbReference>
<evidence type="ECO:0000256" key="2">
    <source>
        <dbReference type="ARBA" id="ARBA00022737"/>
    </source>
</evidence>
<protein>
    <submittedName>
        <fullName evidence="4">Acyltransferase</fullName>
    </submittedName>
</protein>
<comment type="caution">
    <text evidence="4">The sequence shown here is derived from an EMBL/GenBank/DDBJ whole genome shotgun (WGS) entry which is preliminary data.</text>
</comment>
<keyword evidence="5" id="KW-1185">Reference proteome</keyword>
<evidence type="ECO:0000313" key="5">
    <source>
        <dbReference type="Proteomes" id="UP000275719"/>
    </source>
</evidence>
<evidence type="ECO:0000256" key="3">
    <source>
        <dbReference type="ARBA" id="ARBA00023315"/>
    </source>
</evidence>
<keyword evidence="2" id="KW-0677">Repeat</keyword>
<dbReference type="Gene3D" id="2.160.10.10">
    <property type="entry name" value="Hexapeptide repeat proteins"/>
    <property type="match status" value="1"/>
</dbReference>
<reference evidence="4 5" key="1">
    <citation type="submission" date="2018-11" db="EMBL/GenBank/DDBJ databases">
        <title>Flavobacterium sp. nov., YIM 102701-2 draft genome.</title>
        <authorList>
            <person name="Li G."/>
            <person name="Jiang Y."/>
        </authorList>
    </citation>
    <scope>NUCLEOTIDE SEQUENCE [LARGE SCALE GENOMIC DNA]</scope>
    <source>
        <strain evidence="4 5">YIM 102701-2</strain>
    </source>
</reference>
<dbReference type="EMBL" id="RQVQ01000025">
    <property type="protein sequence ID" value="RRJ89562.1"/>
    <property type="molecule type" value="Genomic_DNA"/>
</dbReference>
<dbReference type="OrthoDB" id="9814490at2"/>
<evidence type="ECO:0000313" key="4">
    <source>
        <dbReference type="EMBL" id="RRJ89562.1"/>
    </source>
</evidence>
<dbReference type="Proteomes" id="UP000275719">
    <property type="component" value="Unassembled WGS sequence"/>
</dbReference>
<dbReference type="PANTHER" id="PTHR23416:SF78">
    <property type="entry name" value="LIPOPOLYSACCHARIDE BIOSYNTHESIS O-ACETYL TRANSFERASE WBBJ-RELATED"/>
    <property type="match status" value="1"/>
</dbReference>